<evidence type="ECO:0000313" key="3">
    <source>
        <dbReference type="Proteomes" id="UP000008068"/>
    </source>
</evidence>
<keyword evidence="1" id="KW-0175">Coiled coil</keyword>
<dbReference type="HOGENOM" id="CLU_671296_0_0_1"/>
<dbReference type="STRING" id="135651.G0MA41"/>
<evidence type="ECO:0000313" key="2">
    <source>
        <dbReference type="EMBL" id="EGT30921.1"/>
    </source>
</evidence>
<proteinExistence type="predicted"/>
<reference evidence="3" key="1">
    <citation type="submission" date="2011-07" db="EMBL/GenBank/DDBJ databases">
        <authorList>
            <consortium name="Caenorhabditis brenneri Sequencing and Analysis Consortium"/>
            <person name="Wilson R.K."/>
        </authorList>
    </citation>
    <scope>NUCLEOTIDE SEQUENCE [LARGE SCALE GENOMIC DNA]</scope>
    <source>
        <strain evidence="3">PB2801</strain>
    </source>
</reference>
<evidence type="ECO:0000256" key="1">
    <source>
        <dbReference type="SAM" id="Coils"/>
    </source>
</evidence>
<dbReference type="OMA" id="EGIMATE"/>
<sequence length="393" mass="45366">MDEVRRSHFKDKDKVAEEKFAEQLRELQDSASGILSEAINHCQTQHLNNLKKVDTEQVDFTNNVDRMIEEDAEQHESKKIELVKKSEKELANITIRCDGINRSTLDNLEETIASLTNKSAKLENQIAEAKAKIADTEVNVGKQMFDEVGAQLDRDEQLTEKRQEEIRKQHTEIQKEVEGIMATERAEKKRNAVNTIAEIKSDLADQQKVGMMDVAIQQFTDERKSRKTINNKINEVKAFLEELDEQFMAAYTVLNASPEYYKKLKPRMKRATRGYLERFTELLTLVSSKLNEIEQSLASFEWEDVEMTQISRQIKTQISALRKIIANLNLILELDDVDIEPAITKEFAEAKETLFEQINNMDVISEKRSRIVESIQQRQEETMPDVAKLSIEN</sequence>
<protein>
    <submittedName>
        <fullName evidence="2">Uncharacterized protein</fullName>
    </submittedName>
</protein>
<dbReference type="AlphaFoldDB" id="G0MA41"/>
<dbReference type="EMBL" id="GL379787">
    <property type="protein sequence ID" value="EGT30921.1"/>
    <property type="molecule type" value="Genomic_DNA"/>
</dbReference>
<dbReference type="Proteomes" id="UP000008068">
    <property type="component" value="Unassembled WGS sequence"/>
</dbReference>
<gene>
    <name evidence="2" type="ORF">CAEBREN_15181</name>
</gene>
<name>G0MA41_CAEBE</name>
<feature type="coiled-coil region" evidence="1">
    <location>
        <begin position="105"/>
        <end position="139"/>
    </location>
</feature>
<organism evidence="3">
    <name type="scientific">Caenorhabditis brenneri</name>
    <name type="common">Nematode worm</name>
    <dbReference type="NCBI Taxonomy" id="135651"/>
    <lineage>
        <taxon>Eukaryota</taxon>
        <taxon>Metazoa</taxon>
        <taxon>Ecdysozoa</taxon>
        <taxon>Nematoda</taxon>
        <taxon>Chromadorea</taxon>
        <taxon>Rhabditida</taxon>
        <taxon>Rhabditina</taxon>
        <taxon>Rhabditomorpha</taxon>
        <taxon>Rhabditoidea</taxon>
        <taxon>Rhabditidae</taxon>
        <taxon>Peloderinae</taxon>
        <taxon>Caenorhabditis</taxon>
    </lineage>
</organism>
<dbReference type="FunCoup" id="G0MA41">
    <property type="interactions" value="2"/>
</dbReference>
<dbReference type="eggNOG" id="ENOG502TFJA">
    <property type="taxonomic scope" value="Eukaryota"/>
</dbReference>
<accession>G0MA41</accession>
<keyword evidence="3" id="KW-1185">Reference proteome</keyword>
<dbReference type="InParanoid" id="G0MA41"/>
<dbReference type="OrthoDB" id="5840023at2759"/>